<evidence type="ECO:0000313" key="3">
    <source>
        <dbReference type="EMBL" id="KAK8889405.1"/>
    </source>
</evidence>
<gene>
    <name evidence="3" type="ORF">M9Y10_034151</name>
</gene>
<evidence type="ECO:0000313" key="4">
    <source>
        <dbReference type="Proteomes" id="UP001470230"/>
    </source>
</evidence>
<dbReference type="EMBL" id="JAPFFF010000005">
    <property type="protein sequence ID" value="KAK8889405.1"/>
    <property type="molecule type" value="Genomic_DNA"/>
</dbReference>
<feature type="transmembrane region" description="Helical" evidence="2">
    <location>
        <begin position="14"/>
        <end position="38"/>
    </location>
</feature>
<protein>
    <recommendedName>
        <fullName evidence="5">Tetraspanin family protein</fullName>
    </recommendedName>
</protein>
<proteinExistence type="predicted"/>
<evidence type="ECO:0008006" key="5">
    <source>
        <dbReference type="Google" id="ProtNLM"/>
    </source>
</evidence>
<evidence type="ECO:0000256" key="2">
    <source>
        <dbReference type="SAM" id="Phobius"/>
    </source>
</evidence>
<feature type="compositionally biased region" description="Basic and acidic residues" evidence="1">
    <location>
        <begin position="215"/>
        <end position="234"/>
    </location>
</feature>
<dbReference type="PROSITE" id="PS51257">
    <property type="entry name" value="PROKAR_LIPOPROTEIN"/>
    <property type="match status" value="1"/>
</dbReference>
<sequence length="251" mass="29220">MKIRDFFKNPQKKIFLVSFCVLLLSILAQFITSCVWISRLLPFFVRAEKSAKNVYNLIIWTLIFSIFDFIYIVVLLVFYIFFRKKCKSCIDSSWKIIGNFIMMLCLLLMGIIIGFVAASYSLKGKHSLKNKCYKYVYDGFISVSQYIYVEQDKFNKWITNYVDRANNDLKYFCESVGIPTFLWSFFQAISIVSIIVGFIISSKNPENEISENEDIENHDSEKDSKPVVNDRESNENSDSIIYIPGVVEDVE</sequence>
<keyword evidence="2" id="KW-0812">Transmembrane</keyword>
<feature type="region of interest" description="Disordered" evidence="1">
    <location>
        <begin position="209"/>
        <end position="239"/>
    </location>
</feature>
<feature type="transmembrane region" description="Helical" evidence="2">
    <location>
        <begin position="94"/>
        <end position="120"/>
    </location>
</feature>
<dbReference type="Proteomes" id="UP001470230">
    <property type="component" value="Unassembled WGS sequence"/>
</dbReference>
<reference evidence="3 4" key="1">
    <citation type="submission" date="2024-04" db="EMBL/GenBank/DDBJ databases">
        <title>Tritrichomonas musculus Genome.</title>
        <authorList>
            <person name="Alves-Ferreira E."/>
            <person name="Grigg M."/>
            <person name="Lorenzi H."/>
            <person name="Galac M."/>
        </authorList>
    </citation>
    <scope>NUCLEOTIDE SEQUENCE [LARGE SCALE GENOMIC DNA]</scope>
    <source>
        <strain evidence="3 4">EAF2021</strain>
    </source>
</reference>
<organism evidence="3 4">
    <name type="scientific">Tritrichomonas musculus</name>
    <dbReference type="NCBI Taxonomy" id="1915356"/>
    <lineage>
        <taxon>Eukaryota</taxon>
        <taxon>Metamonada</taxon>
        <taxon>Parabasalia</taxon>
        <taxon>Tritrichomonadida</taxon>
        <taxon>Tritrichomonadidae</taxon>
        <taxon>Tritrichomonas</taxon>
    </lineage>
</organism>
<accession>A0ABR2KE65</accession>
<feature type="transmembrane region" description="Helical" evidence="2">
    <location>
        <begin position="181"/>
        <end position="200"/>
    </location>
</feature>
<keyword evidence="2" id="KW-1133">Transmembrane helix</keyword>
<name>A0ABR2KE65_9EUKA</name>
<feature type="transmembrane region" description="Helical" evidence="2">
    <location>
        <begin position="58"/>
        <end position="82"/>
    </location>
</feature>
<comment type="caution">
    <text evidence="3">The sequence shown here is derived from an EMBL/GenBank/DDBJ whole genome shotgun (WGS) entry which is preliminary data.</text>
</comment>
<evidence type="ECO:0000256" key="1">
    <source>
        <dbReference type="SAM" id="MobiDB-lite"/>
    </source>
</evidence>
<keyword evidence="2" id="KW-0472">Membrane</keyword>
<keyword evidence="4" id="KW-1185">Reference proteome</keyword>